<evidence type="ECO:0000313" key="3">
    <source>
        <dbReference type="Proteomes" id="UP001201549"/>
    </source>
</evidence>
<reference evidence="3" key="2">
    <citation type="submission" date="2023-07" db="EMBL/GenBank/DDBJ databases">
        <title>Shewanella mangrovi sp. nov., an acetaldehyde- degrading bacterium isolated from mangrove sediment.</title>
        <authorList>
            <person name="Liu Y."/>
        </authorList>
    </citation>
    <scope>NUCLEOTIDE SEQUENCE [LARGE SCALE GENOMIC DNA]</scope>
    <source>
        <strain evidence="3">C32</strain>
    </source>
</reference>
<evidence type="ECO:0008006" key="4">
    <source>
        <dbReference type="Google" id="ProtNLM"/>
    </source>
</evidence>
<feature type="signal peptide" evidence="1">
    <location>
        <begin position="1"/>
        <end position="21"/>
    </location>
</feature>
<organism evidence="2 3">
    <name type="scientific">Shewanella electrica</name>
    <dbReference type="NCBI Taxonomy" id="515560"/>
    <lineage>
        <taxon>Bacteria</taxon>
        <taxon>Pseudomonadati</taxon>
        <taxon>Pseudomonadota</taxon>
        <taxon>Gammaproteobacteria</taxon>
        <taxon>Alteromonadales</taxon>
        <taxon>Shewanellaceae</taxon>
        <taxon>Shewanella</taxon>
    </lineage>
</organism>
<keyword evidence="1" id="KW-0732">Signal</keyword>
<feature type="chain" id="PRO_5045720885" description="Lipoprotein" evidence="1">
    <location>
        <begin position="22"/>
        <end position="140"/>
    </location>
</feature>
<evidence type="ECO:0000256" key="1">
    <source>
        <dbReference type="SAM" id="SignalP"/>
    </source>
</evidence>
<accession>A0ABT2FHU5</accession>
<proteinExistence type="predicted"/>
<protein>
    <recommendedName>
        <fullName evidence="4">Lipoprotein</fullName>
    </recommendedName>
</protein>
<keyword evidence="3" id="KW-1185">Reference proteome</keyword>
<dbReference type="EMBL" id="JAKOGG010000003">
    <property type="protein sequence ID" value="MCS4555912.1"/>
    <property type="molecule type" value="Genomic_DNA"/>
</dbReference>
<dbReference type="PROSITE" id="PS51257">
    <property type="entry name" value="PROKAR_LIPOPROTEIN"/>
    <property type="match status" value="1"/>
</dbReference>
<comment type="caution">
    <text evidence="2">The sequence shown here is derived from an EMBL/GenBank/DDBJ whole genome shotgun (WGS) entry which is preliminary data.</text>
</comment>
<dbReference type="RefSeq" id="WP_238895323.1">
    <property type="nucleotide sequence ID" value="NZ_JAKOGG010000003.1"/>
</dbReference>
<dbReference type="Proteomes" id="UP001201549">
    <property type="component" value="Unassembled WGS sequence"/>
</dbReference>
<evidence type="ECO:0000313" key="2">
    <source>
        <dbReference type="EMBL" id="MCS4555912.1"/>
    </source>
</evidence>
<name>A0ABT2FHU5_9GAMM</name>
<gene>
    <name evidence="2" type="ORF">L9G74_05620</name>
</gene>
<reference evidence="2 3" key="1">
    <citation type="submission" date="2022-02" db="EMBL/GenBank/DDBJ databases">
        <authorList>
            <person name="Zhuang L."/>
        </authorList>
    </citation>
    <scope>NUCLEOTIDE SEQUENCE [LARGE SCALE GENOMIC DNA]</scope>
    <source>
        <strain evidence="2 3">C32</strain>
    </source>
</reference>
<sequence>MNLRPSLTTVIFLSLSCSAMAAAEKPLFNNCYKAELTYNNSDPALFKSLEPDEQFENMLDSSQPIQVIFQRDKCSATPIMPINPAASATENFAHVEDGDVRKISQTHDGILYDFKQVYEQGKWRTIATSREVISAEMAGK</sequence>